<evidence type="ECO:0000313" key="2">
    <source>
        <dbReference type="Proteomes" id="UP000823399"/>
    </source>
</evidence>
<dbReference type="AlphaFoldDB" id="A0A9P7JR83"/>
<proteinExistence type="predicted"/>
<keyword evidence="2" id="KW-1185">Reference proteome</keyword>
<gene>
    <name evidence="1" type="ORF">F5147DRAFT_709760</name>
</gene>
<dbReference type="PANTHER" id="PTHR46411:SF3">
    <property type="entry name" value="AAA+ ATPASE DOMAIN-CONTAINING PROTEIN"/>
    <property type="match status" value="1"/>
</dbReference>
<comment type="caution">
    <text evidence="1">The sequence shown here is derived from an EMBL/GenBank/DDBJ whole genome shotgun (WGS) entry which is preliminary data.</text>
</comment>
<dbReference type="RefSeq" id="XP_041289752.1">
    <property type="nucleotide sequence ID" value="XM_041438233.1"/>
</dbReference>
<reference evidence="1" key="1">
    <citation type="journal article" date="2020" name="New Phytol.">
        <title>Comparative genomics reveals dynamic genome evolution in host specialist ectomycorrhizal fungi.</title>
        <authorList>
            <person name="Lofgren L.A."/>
            <person name="Nguyen N.H."/>
            <person name="Vilgalys R."/>
            <person name="Ruytinx J."/>
            <person name="Liao H.L."/>
            <person name="Branco S."/>
            <person name="Kuo A."/>
            <person name="LaButti K."/>
            <person name="Lipzen A."/>
            <person name="Andreopoulos W."/>
            <person name="Pangilinan J."/>
            <person name="Riley R."/>
            <person name="Hundley H."/>
            <person name="Na H."/>
            <person name="Barry K."/>
            <person name="Grigoriev I.V."/>
            <person name="Stajich J.E."/>
            <person name="Kennedy P.G."/>
        </authorList>
    </citation>
    <scope>NUCLEOTIDE SEQUENCE</scope>
    <source>
        <strain evidence="1">FC423</strain>
    </source>
</reference>
<dbReference type="GeneID" id="64700492"/>
<organism evidence="1 2">
    <name type="scientific">Suillus discolor</name>
    <dbReference type="NCBI Taxonomy" id="1912936"/>
    <lineage>
        <taxon>Eukaryota</taxon>
        <taxon>Fungi</taxon>
        <taxon>Dikarya</taxon>
        <taxon>Basidiomycota</taxon>
        <taxon>Agaricomycotina</taxon>
        <taxon>Agaricomycetes</taxon>
        <taxon>Agaricomycetidae</taxon>
        <taxon>Boletales</taxon>
        <taxon>Suillineae</taxon>
        <taxon>Suillaceae</taxon>
        <taxon>Suillus</taxon>
    </lineage>
</organism>
<dbReference type="EMBL" id="JABBWM010000052">
    <property type="protein sequence ID" value="KAG2101105.1"/>
    <property type="molecule type" value="Genomic_DNA"/>
</dbReference>
<protein>
    <recommendedName>
        <fullName evidence="3">ATPase AAA-type core domain-containing protein</fullName>
    </recommendedName>
</protein>
<dbReference type="OrthoDB" id="2669270at2759"/>
<dbReference type="Proteomes" id="UP000823399">
    <property type="component" value="Unassembled WGS sequence"/>
</dbReference>
<dbReference type="Gene3D" id="3.40.50.300">
    <property type="entry name" value="P-loop containing nucleotide triphosphate hydrolases"/>
    <property type="match status" value="1"/>
</dbReference>
<name>A0A9P7JR83_9AGAM</name>
<sequence length="304" mass="34687">MFVPPHKTVCFSNLPLEKIEAVFANSLSWIAGYDIEKHAWVKSKAYNESAYDQDAWSKLVKDQQTKDLIQSILDAIERSPGSSKVWEGMNVLLKGAQGTGKKTVAHAVCNRLKRPMLVIRANDVPTLADVRPWAAKLASEHLNMMIQEFKLHECICLWASVLSSTQQALLGPFAATFEFPDLDQPARRQRWLLIFSRGDLAETISRGKHASAPTVRDRKAQAFLREIEKISRYELDGVQIENCLDSARTIAGRQNITPQDMKKYLKGWDVPPYVCSTMSRFFALRYMPSKSGSDYWWSKFRRTR</sequence>
<evidence type="ECO:0008006" key="3">
    <source>
        <dbReference type="Google" id="ProtNLM"/>
    </source>
</evidence>
<dbReference type="SUPFAM" id="SSF52540">
    <property type="entry name" value="P-loop containing nucleoside triphosphate hydrolases"/>
    <property type="match status" value="1"/>
</dbReference>
<dbReference type="PANTHER" id="PTHR46411">
    <property type="entry name" value="FAMILY ATPASE, PUTATIVE-RELATED"/>
    <property type="match status" value="1"/>
</dbReference>
<dbReference type="InterPro" id="IPR027417">
    <property type="entry name" value="P-loop_NTPase"/>
</dbReference>
<evidence type="ECO:0000313" key="1">
    <source>
        <dbReference type="EMBL" id="KAG2101105.1"/>
    </source>
</evidence>
<accession>A0A9P7JR83</accession>